<organism evidence="2 3">
    <name type="scientific">Apostasia shenzhenica</name>
    <dbReference type="NCBI Taxonomy" id="1088818"/>
    <lineage>
        <taxon>Eukaryota</taxon>
        <taxon>Viridiplantae</taxon>
        <taxon>Streptophyta</taxon>
        <taxon>Embryophyta</taxon>
        <taxon>Tracheophyta</taxon>
        <taxon>Spermatophyta</taxon>
        <taxon>Magnoliopsida</taxon>
        <taxon>Liliopsida</taxon>
        <taxon>Asparagales</taxon>
        <taxon>Orchidaceae</taxon>
        <taxon>Apostasioideae</taxon>
        <taxon>Apostasia</taxon>
    </lineage>
</organism>
<dbReference type="InterPro" id="IPR053151">
    <property type="entry name" value="RNase_H-like"/>
</dbReference>
<name>A0A2I0AVH6_9ASPA</name>
<dbReference type="InterPro" id="IPR002156">
    <property type="entry name" value="RNaseH_domain"/>
</dbReference>
<dbReference type="InterPro" id="IPR036397">
    <property type="entry name" value="RNaseH_sf"/>
</dbReference>
<dbReference type="AlphaFoldDB" id="A0A2I0AVH6"/>
<protein>
    <recommendedName>
        <fullName evidence="1">RNase H type-1 domain-containing protein</fullName>
    </recommendedName>
</protein>
<dbReference type="Gene3D" id="3.30.420.10">
    <property type="entry name" value="Ribonuclease H-like superfamily/Ribonuclease H"/>
    <property type="match status" value="1"/>
</dbReference>
<sequence>MASPAEENLPLPSRNTHLLKLFLGNLQSRVQKNPADPQAIKWVAALYHSWRARNGRVHNKPFSLPRVIAALVSFSEAQEQPSSNVGNWDPNSLEGCCYPSASHWDPPPPRWIKVNFDGSVKQNGAAGAGGVLRDHCGNLLLATGYKLYTHATSTAEATGALIAMTAAQEWADTIDGIWIEGDSAITIADLHRTARGHPSDRTMA</sequence>
<dbReference type="STRING" id="1088818.A0A2I0AVH6"/>
<reference evidence="2 3" key="1">
    <citation type="journal article" date="2017" name="Nature">
        <title>The Apostasia genome and the evolution of orchids.</title>
        <authorList>
            <person name="Zhang G.Q."/>
            <person name="Liu K.W."/>
            <person name="Li Z."/>
            <person name="Lohaus R."/>
            <person name="Hsiao Y.Y."/>
            <person name="Niu S.C."/>
            <person name="Wang J.Y."/>
            <person name="Lin Y.C."/>
            <person name="Xu Q."/>
            <person name="Chen L.J."/>
            <person name="Yoshida K."/>
            <person name="Fujiwara S."/>
            <person name="Wang Z.W."/>
            <person name="Zhang Y.Q."/>
            <person name="Mitsuda N."/>
            <person name="Wang M."/>
            <person name="Liu G.H."/>
            <person name="Pecoraro L."/>
            <person name="Huang H.X."/>
            <person name="Xiao X.J."/>
            <person name="Lin M."/>
            <person name="Wu X.Y."/>
            <person name="Wu W.L."/>
            <person name="Chen Y.Y."/>
            <person name="Chang S.B."/>
            <person name="Sakamoto S."/>
            <person name="Ohme-Takagi M."/>
            <person name="Yagi M."/>
            <person name="Zeng S.J."/>
            <person name="Shen C.Y."/>
            <person name="Yeh C.M."/>
            <person name="Luo Y.B."/>
            <person name="Tsai W.C."/>
            <person name="Van de Peer Y."/>
            <person name="Liu Z.J."/>
        </authorList>
    </citation>
    <scope>NUCLEOTIDE SEQUENCE [LARGE SCALE GENOMIC DNA]</scope>
    <source>
        <strain evidence="3">cv. Shenzhen</strain>
        <tissue evidence="2">Stem</tissue>
    </source>
</reference>
<gene>
    <name evidence="2" type="ORF">AXF42_Ash016562</name>
</gene>
<dbReference type="EMBL" id="KZ451948">
    <property type="protein sequence ID" value="PKA59538.1"/>
    <property type="molecule type" value="Genomic_DNA"/>
</dbReference>
<dbReference type="PANTHER" id="PTHR47723:SF19">
    <property type="entry name" value="POLYNUCLEOTIDYL TRANSFERASE, RIBONUCLEASE H-LIKE SUPERFAMILY PROTEIN"/>
    <property type="match status" value="1"/>
</dbReference>
<dbReference type="Pfam" id="PF13456">
    <property type="entry name" value="RVT_3"/>
    <property type="match status" value="1"/>
</dbReference>
<dbReference type="OrthoDB" id="679727at2759"/>
<dbReference type="InterPro" id="IPR012337">
    <property type="entry name" value="RNaseH-like_sf"/>
</dbReference>
<feature type="domain" description="RNase H type-1" evidence="1">
    <location>
        <begin position="115"/>
        <end position="191"/>
    </location>
</feature>
<dbReference type="Proteomes" id="UP000236161">
    <property type="component" value="Unassembled WGS sequence"/>
</dbReference>
<dbReference type="CDD" id="cd06222">
    <property type="entry name" value="RNase_H_like"/>
    <property type="match status" value="1"/>
</dbReference>
<dbReference type="InterPro" id="IPR044730">
    <property type="entry name" value="RNase_H-like_dom_plant"/>
</dbReference>
<dbReference type="GO" id="GO:0004523">
    <property type="term" value="F:RNA-DNA hybrid ribonuclease activity"/>
    <property type="evidence" value="ECO:0007669"/>
    <property type="project" value="InterPro"/>
</dbReference>
<accession>A0A2I0AVH6</accession>
<keyword evidence="3" id="KW-1185">Reference proteome</keyword>
<dbReference type="SUPFAM" id="SSF53098">
    <property type="entry name" value="Ribonuclease H-like"/>
    <property type="match status" value="1"/>
</dbReference>
<proteinExistence type="predicted"/>
<dbReference type="PANTHER" id="PTHR47723">
    <property type="entry name" value="OS05G0353850 PROTEIN"/>
    <property type="match status" value="1"/>
</dbReference>
<evidence type="ECO:0000313" key="2">
    <source>
        <dbReference type="EMBL" id="PKA59538.1"/>
    </source>
</evidence>
<evidence type="ECO:0000313" key="3">
    <source>
        <dbReference type="Proteomes" id="UP000236161"/>
    </source>
</evidence>
<dbReference type="GO" id="GO:0003676">
    <property type="term" value="F:nucleic acid binding"/>
    <property type="evidence" value="ECO:0007669"/>
    <property type="project" value="InterPro"/>
</dbReference>
<evidence type="ECO:0000259" key="1">
    <source>
        <dbReference type="Pfam" id="PF13456"/>
    </source>
</evidence>